<proteinExistence type="inferred from homology"/>
<dbReference type="EC" id="1.1.1.169" evidence="4"/>
<reference evidence="7" key="1">
    <citation type="submission" date="2009-02" db="EMBL/GenBank/DDBJ databases">
        <authorList>
            <person name="Fulton L."/>
            <person name="Clifton S."/>
            <person name="Fulton B."/>
            <person name="Xu J."/>
            <person name="Minx P."/>
            <person name="Pepin K.H."/>
            <person name="Johnson M."/>
            <person name="Bhonagiri V."/>
            <person name="Nash W.E."/>
            <person name="Mardis E.R."/>
            <person name="Wilson R.K."/>
        </authorList>
    </citation>
    <scope>NUCLEOTIDE SEQUENCE [LARGE SCALE GENOMIC DNA]</scope>
    <source>
        <strain evidence="7">DSM 15053</strain>
    </source>
</reference>
<comment type="pathway">
    <text evidence="4">Cofactor biosynthesis; (R)-pantothenate biosynthesis; (R)-pantoate from 3-methyl-2-oxobutanoate: step 2/2.</text>
</comment>
<dbReference type="RefSeq" id="WP_006444069.1">
    <property type="nucleotide sequence ID" value="NZ_CP036524.1"/>
</dbReference>
<dbReference type="InterPro" id="IPR013332">
    <property type="entry name" value="KPR_N"/>
</dbReference>
<name>C0C3P8_9FIRM</name>
<evidence type="ECO:0000256" key="1">
    <source>
        <dbReference type="ARBA" id="ARBA00007870"/>
    </source>
</evidence>
<dbReference type="GO" id="GO:0005737">
    <property type="term" value="C:cytoplasm"/>
    <property type="evidence" value="ECO:0007669"/>
    <property type="project" value="TreeGrafter"/>
</dbReference>
<evidence type="ECO:0000259" key="5">
    <source>
        <dbReference type="Pfam" id="PF02558"/>
    </source>
</evidence>
<dbReference type="InterPro" id="IPR013752">
    <property type="entry name" value="KPA_reductase"/>
</dbReference>
<dbReference type="InterPro" id="IPR003710">
    <property type="entry name" value="ApbA"/>
</dbReference>
<dbReference type="Gene3D" id="3.40.50.720">
    <property type="entry name" value="NAD(P)-binding Rossmann-like Domain"/>
    <property type="match status" value="1"/>
</dbReference>
<dbReference type="HOGENOM" id="CLU_031468_6_0_9"/>
<dbReference type="AlphaFoldDB" id="C0C3P8"/>
<evidence type="ECO:0000256" key="4">
    <source>
        <dbReference type="RuleBase" id="RU362068"/>
    </source>
</evidence>
<dbReference type="InterPro" id="IPR051402">
    <property type="entry name" value="KPR-Related"/>
</dbReference>
<dbReference type="PANTHER" id="PTHR21708:SF26">
    <property type="entry name" value="2-DEHYDROPANTOATE 2-REDUCTASE"/>
    <property type="match status" value="1"/>
</dbReference>
<keyword evidence="8" id="KW-1185">Reference proteome</keyword>
<keyword evidence="3 4" id="KW-0560">Oxidoreductase</keyword>
<dbReference type="PANTHER" id="PTHR21708">
    <property type="entry name" value="PROBABLE 2-DEHYDROPANTOATE 2-REDUCTASE"/>
    <property type="match status" value="1"/>
</dbReference>
<organism evidence="7 8">
    <name type="scientific">[Clostridium] hylemonae DSM 15053</name>
    <dbReference type="NCBI Taxonomy" id="553973"/>
    <lineage>
        <taxon>Bacteria</taxon>
        <taxon>Bacillati</taxon>
        <taxon>Bacillota</taxon>
        <taxon>Clostridia</taxon>
        <taxon>Lachnospirales</taxon>
        <taxon>Lachnospiraceae</taxon>
    </lineage>
</organism>
<sequence>MKVYIIGMGALGVMYADHIKEHGGDVAFVMDRERLARYEGRPVICNGREQTFAMLDAAEAAPADLVITAVKYSGLKPAIQTMRHCVGADTILMSVMNGISSEDIIAETYGSGRMVYTVAQGMDAMKAGNVLKYTQMGELCIGRKEPAQKSNVERVAAYFDSIGMPYTVDEDIMHRIWGKFMLNVGVNQTCMAYGTTYEGVLLPGEPHDIMLEAMHEVIAAANAEGIALGEEDVDFYVGLLGKLDPNGYPSMAQDRVARRYSEVEMFAGTVIPICEKHKIPAPANRKLYEMVKAIEKEYGQG</sequence>
<feature type="domain" description="Ketopantoate reductase C-terminal" evidence="6">
    <location>
        <begin position="171"/>
        <end position="295"/>
    </location>
</feature>
<dbReference type="eggNOG" id="COG1893">
    <property type="taxonomic scope" value="Bacteria"/>
</dbReference>
<evidence type="ECO:0000256" key="3">
    <source>
        <dbReference type="ARBA" id="ARBA00023002"/>
    </source>
</evidence>
<dbReference type="Proteomes" id="UP000004893">
    <property type="component" value="Unassembled WGS sequence"/>
</dbReference>
<evidence type="ECO:0000259" key="6">
    <source>
        <dbReference type="Pfam" id="PF08546"/>
    </source>
</evidence>
<dbReference type="Pfam" id="PF02558">
    <property type="entry name" value="ApbA"/>
    <property type="match status" value="1"/>
</dbReference>
<dbReference type="InterPro" id="IPR008927">
    <property type="entry name" value="6-PGluconate_DH-like_C_sf"/>
</dbReference>
<evidence type="ECO:0000256" key="2">
    <source>
        <dbReference type="ARBA" id="ARBA00022857"/>
    </source>
</evidence>
<dbReference type="InterPro" id="IPR036291">
    <property type="entry name" value="NAD(P)-bd_dom_sf"/>
</dbReference>
<dbReference type="GO" id="GO:0008677">
    <property type="term" value="F:2-dehydropantoate 2-reductase activity"/>
    <property type="evidence" value="ECO:0007669"/>
    <property type="project" value="UniProtKB-EC"/>
</dbReference>
<dbReference type="STRING" id="553973.CLOHYLEM_06710"/>
<dbReference type="SUPFAM" id="SSF48179">
    <property type="entry name" value="6-phosphogluconate dehydrogenase C-terminal domain-like"/>
    <property type="match status" value="1"/>
</dbReference>
<dbReference type="GO" id="GO:0015940">
    <property type="term" value="P:pantothenate biosynthetic process"/>
    <property type="evidence" value="ECO:0007669"/>
    <property type="project" value="UniProtKB-UniPathway"/>
</dbReference>
<dbReference type="SUPFAM" id="SSF51735">
    <property type="entry name" value="NAD(P)-binding Rossmann-fold domains"/>
    <property type="match status" value="1"/>
</dbReference>
<gene>
    <name evidence="7" type="ORF">CLOHYLEM_06710</name>
</gene>
<dbReference type="NCBIfam" id="TIGR00745">
    <property type="entry name" value="apbA_panE"/>
    <property type="match status" value="1"/>
</dbReference>
<evidence type="ECO:0000313" key="8">
    <source>
        <dbReference type="Proteomes" id="UP000004893"/>
    </source>
</evidence>
<keyword evidence="2 4" id="KW-0521">NADP</keyword>
<dbReference type="InterPro" id="IPR013328">
    <property type="entry name" value="6PGD_dom2"/>
</dbReference>
<reference evidence="7" key="2">
    <citation type="submission" date="2013-06" db="EMBL/GenBank/DDBJ databases">
        <title>Draft genome sequence of Clostridium hylemonae (DSM 15053).</title>
        <authorList>
            <person name="Sudarsanam P."/>
            <person name="Ley R."/>
            <person name="Guruge J."/>
            <person name="Turnbaugh P.J."/>
            <person name="Mahowald M."/>
            <person name="Liep D."/>
            <person name="Gordon J."/>
        </authorList>
    </citation>
    <scope>NUCLEOTIDE SEQUENCE</scope>
    <source>
        <strain evidence="7">DSM 15053</strain>
    </source>
</reference>
<comment type="caution">
    <text evidence="7">The sequence shown here is derived from an EMBL/GenBank/DDBJ whole genome shotgun (WGS) entry which is preliminary data.</text>
</comment>
<feature type="domain" description="Ketopantoate reductase N-terminal" evidence="5">
    <location>
        <begin position="3"/>
        <end position="143"/>
    </location>
</feature>
<protein>
    <recommendedName>
        <fullName evidence="4">2-dehydropantoate 2-reductase</fullName>
        <ecNumber evidence="4">1.1.1.169</ecNumber>
    </recommendedName>
    <alternativeName>
        <fullName evidence="4">Ketopantoate reductase</fullName>
    </alternativeName>
</protein>
<dbReference type="UniPathway" id="UPA00028">
    <property type="reaction ID" value="UER00004"/>
</dbReference>
<dbReference type="Pfam" id="PF08546">
    <property type="entry name" value="ApbA_C"/>
    <property type="match status" value="1"/>
</dbReference>
<comment type="catalytic activity">
    <reaction evidence="4">
        <text>(R)-pantoate + NADP(+) = 2-dehydropantoate + NADPH + H(+)</text>
        <dbReference type="Rhea" id="RHEA:16233"/>
        <dbReference type="ChEBI" id="CHEBI:11561"/>
        <dbReference type="ChEBI" id="CHEBI:15378"/>
        <dbReference type="ChEBI" id="CHEBI:15980"/>
        <dbReference type="ChEBI" id="CHEBI:57783"/>
        <dbReference type="ChEBI" id="CHEBI:58349"/>
        <dbReference type="EC" id="1.1.1.169"/>
    </reaction>
</comment>
<dbReference type="OrthoDB" id="9793586at2"/>
<comment type="function">
    <text evidence="4">Catalyzes the NADPH-dependent reduction of ketopantoate into pantoic acid.</text>
</comment>
<dbReference type="EMBL" id="ABYI02000029">
    <property type="protein sequence ID" value="EEG73240.1"/>
    <property type="molecule type" value="Genomic_DNA"/>
</dbReference>
<dbReference type="Gene3D" id="1.10.1040.10">
    <property type="entry name" value="N-(1-d-carboxylethyl)-l-norvaline Dehydrogenase, domain 2"/>
    <property type="match status" value="1"/>
</dbReference>
<keyword evidence="4" id="KW-0566">Pantothenate biosynthesis</keyword>
<comment type="similarity">
    <text evidence="1 4">Belongs to the ketopantoate reductase family.</text>
</comment>
<accession>C0C3P8</accession>
<evidence type="ECO:0000313" key="7">
    <source>
        <dbReference type="EMBL" id="EEG73240.1"/>
    </source>
</evidence>